<accession>A0A166YHN6</accession>
<dbReference type="Proteomes" id="UP000076643">
    <property type="component" value="Unassembled WGS sequence"/>
</dbReference>
<feature type="transmembrane region" description="Helical" evidence="1">
    <location>
        <begin position="312"/>
        <end position="333"/>
    </location>
</feature>
<dbReference type="PATRIC" id="fig|1365250.3.peg.1063"/>
<keyword evidence="1" id="KW-0812">Transmembrane</keyword>
<protein>
    <submittedName>
        <fullName evidence="2">Uncharacterized protein</fullName>
    </submittedName>
</protein>
<feature type="transmembrane region" description="Helical" evidence="1">
    <location>
        <begin position="385"/>
        <end position="406"/>
    </location>
</feature>
<comment type="caution">
    <text evidence="2">The sequence shown here is derived from an EMBL/GenBank/DDBJ whole genome shotgun (WGS) entry which is preliminary data.</text>
</comment>
<keyword evidence="1" id="KW-1133">Transmembrane helix</keyword>
<evidence type="ECO:0000313" key="3">
    <source>
        <dbReference type="Proteomes" id="UP000076643"/>
    </source>
</evidence>
<reference evidence="2 3" key="1">
    <citation type="submission" date="2013-07" db="EMBL/GenBank/DDBJ databases">
        <title>Comparative Genomic and Metabolomic Analysis of Twelve Strains of Pseudoalteromonas luteoviolacea.</title>
        <authorList>
            <person name="Vynne N.G."/>
            <person name="Mansson M."/>
            <person name="Gram L."/>
        </authorList>
    </citation>
    <scope>NUCLEOTIDE SEQUENCE [LARGE SCALE GENOMIC DNA]</scope>
    <source>
        <strain evidence="2 3">DSM 6061</strain>
    </source>
</reference>
<name>A0A166YHN6_9GAMM</name>
<proteinExistence type="predicted"/>
<dbReference type="EMBL" id="AUYB01000082">
    <property type="protein sequence ID" value="KZN42641.1"/>
    <property type="molecule type" value="Genomic_DNA"/>
</dbReference>
<evidence type="ECO:0000313" key="2">
    <source>
        <dbReference type="EMBL" id="KZN42641.1"/>
    </source>
</evidence>
<evidence type="ECO:0000256" key="1">
    <source>
        <dbReference type="SAM" id="Phobius"/>
    </source>
</evidence>
<sequence length="439" mass="48647">MTLDNVVAIYRALGCPDIQKRQFFSGEFVATEETSVAFDALLSNEGGGPARVTEADCDGVNLILNKHDITVGSKITAKIRLAGNSLEKFYASYGDFLSSSSIKQGKVPANFYIIEGDDFFSSEGNIDNEARLEQFNALCEVIRGLQELAHYHDKDVVDAQNKLVFLSAEENKSCPVVLDICLREEMLTADLSDISVLTSLLSDEAKLEAHYEPRKSIFYSSLVEFVAGFSPEVAFCKLVENWPDFTDVYQKNHSTYLSGFAFHKAKKEVAESEIKLAEQLSKVTSELTGKLFSIPVSVAAIVAMFHKDSSLVTNMLVVLGLVLTAILIVGVVINQRNQLESVKQAKEIVEQSIEGKKSSYPDELNDHIDKMSRRLVDNIATAGRWLFVFRTLAWVPALIAVVVFYAQYSNGALIQNTIRSYGILSSLVKTFWSWAVSLL</sequence>
<keyword evidence="3" id="KW-1185">Reference proteome</keyword>
<organism evidence="2 3">
    <name type="scientific">Pseudoalteromonas luteoviolacea DSM 6061</name>
    <dbReference type="NCBI Taxonomy" id="1365250"/>
    <lineage>
        <taxon>Bacteria</taxon>
        <taxon>Pseudomonadati</taxon>
        <taxon>Pseudomonadota</taxon>
        <taxon>Gammaproteobacteria</taxon>
        <taxon>Alteromonadales</taxon>
        <taxon>Pseudoalteromonadaceae</taxon>
        <taxon>Pseudoalteromonas</taxon>
    </lineage>
</organism>
<dbReference type="RefSeq" id="WP_063364780.1">
    <property type="nucleotide sequence ID" value="NZ_AQHB01000014.1"/>
</dbReference>
<gene>
    <name evidence="2" type="ORF">N475_09940</name>
</gene>
<keyword evidence="1" id="KW-0472">Membrane</keyword>
<dbReference type="AlphaFoldDB" id="A0A166YHN6"/>